<evidence type="ECO:0000313" key="2">
    <source>
        <dbReference type="Proteomes" id="UP000785679"/>
    </source>
</evidence>
<dbReference type="EMBL" id="RRYP01007549">
    <property type="protein sequence ID" value="TNV80403.1"/>
    <property type="molecule type" value="Genomic_DNA"/>
</dbReference>
<proteinExistence type="predicted"/>
<gene>
    <name evidence="1" type="ORF">FGO68_gene7960</name>
</gene>
<sequence>MTILFQDRSKPQLSKPRGSEISIGTGIRVVELSSPQIQASQARLTVPHSSQGMGLVEVSYSLTCTVDDPVSLSFMKFNYY</sequence>
<dbReference type="AlphaFoldDB" id="A0A8J8T3T0"/>
<name>A0A8J8T3T0_HALGN</name>
<accession>A0A8J8T3T0</accession>
<protein>
    <submittedName>
        <fullName evidence="1">Uncharacterized protein</fullName>
    </submittedName>
</protein>
<evidence type="ECO:0000313" key="1">
    <source>
        <dbReference type="EMBL" id="TNV80403.1"/>
    </source>
</evidence>
<dbReference type="Proteomes" id="UP000785679">
    <property type="component" value="Unassembled WGS sequence"/>
</dbReference>
<keyword evidence="2" id="KW-1185">Reference proteome</keyword>
<reference evidence="1" key="1">
    <citation type="submission" date="2019-06" db="EMBL/GenBank/DDBJ databases">
        <authorList>
            <person name="Zheng W."/>
        </authorList>
    </citation>
    <scope>NUCLEOTIDE SEQUENCE</scope>
    <source>
        <strain evidence="1">QDHG01</strain>
    </source>
</reference>
<comment type="caution">
    <text evidence="1">The sequence shown here is derived from an EMBL/GenBank/DDBJ whole genome shotgun (WGS) entry which is preliminary data.</text>
</comment>
<organism evidence="1 2">
    <name type="scientific">Halteria grandinella</name>
    <dbReference type="NCBI Taxonomy" id="5974"/>
    <lineage>
        <taxon>Eukaryota</taxon>
        <taxon>Sar</taxon>
        <taxon>Alveolata</taxon>
        <taxon>Ciliophora</taxon>
        <taxon>Intramacronucleata</taxon>
        <taxon>Spirotrichea</taxon>
        <taxon>Stichotrichia</taxon>
        <taxon>Sporadotrichida</taxon>
        <taxon>Halteriidae</taxon>
        <taxon>Halteria</taxon>
    </lineage>
</organism>